<proteinExistence type="predicted"/>
<dbReference type="RefSeq" id="WP_209557120.1">
    <property type="nucleotide sequence ID" value="NZ_JAEDXU010000003.1"/>
</dbReference>
<dbReference type="Gene3D" id="3.40.50.2300">
    <property type="match status" value="1"/>
</dbReference>
<dbReference type="SUPFAM" id="SSF52794">
    <property type="entry name" value="PTS system IIB component-like"/>
    <property type="match status" value="1"/>
</dbReference>
<evidence type="ECO:0000313" key="10">
    <source>
        <dbReference type="Proteomes" id="UP000673375"/>
    </source>
</evidence>
<protein>
    <submittedName>
        <fullName evidence="9">PTS sugar transporter subunit IIB</fullName>
    </submittedName>
</protein>
<dbReference type="PROSITE" id="PS51100">
    <property type="entry name" value="PTS_EIIB_TYPE_3"/>
    <property type="match status" value="1"/>
</dbReference>
<keyword evidence="1" id="KW-0813">Transport</keyword>
<keyword evidence="6" id="KW-0418">Kinase</keyword>
<name>A0ABS4CI88_9ENTE</name>
<evidence type="ECO:0000259" key="8">
    <source>
        <dbReference type="PROSITE" id="PS51100"/>
    </source>
</evidence>
<sequence length="100" mass="10919">MKIILACAGGMSTGMLVNRMKEYAAKQAIEADIEAYGLSELEDYVAGTDIILLGPQIGFQKEEVQQKYPGIPIEVIEMADYGMMNGEKVFKIAQSVIGNK</sequence>
<evidence type="ECO:0000256" key="2">
    <source>
        <dbReference type="ARBA" id="ARBA00022553"/>
    </source>
</evidence>
<dbReference type="Proteomes" id="UP000673375">
    <property type="component" value="Unassembled WGS sequence"/>
</dbReference>
<dbReference type="EMBL" id="JAEDXU010000003">
    <property type="protein sequence ID" value="MBP1046307.1"/>
    <property type="molecule type" value="Genomic_DNA"/>
</dbReference>
<evidence type="ECO:0000256" key="5">
    <source>
        <dbReference type="ARBA" id="ARBA00022683"/>
    </source>
</evidence>
<dbReference type="InterPro" id="IPR051819">
    <property type="entry name" value="PTS_sugar-specific_EIIB"/>
</dbReference>
<evidence type="ECO:0000256" key="1">
    <source>
        <dbReference type="ARBA" id="ARBA00022448"/>
    </source>
</evidence>
<dbReference type="PANTHER" id="PTHR34581">
    <property type="entry name" value="PTS SYSTEM N,N'-DIACETYLCHITOBIOSE-SPECIFIC EIIB COMPONENT"/>
    <property type="match status" value="1"/>
</dbReference>
<feature type="domain" description="PTS EIIB type-3" evidence="8">
    <location>
        <begin position="1"/>
        <end position="100"/>
    </location>
</feature>
<dbReference type="InterPro" id="IPR003501">
    <property type="entry name" value="PTS_EIIB_2/3"/>
</dbReference>
<dbReference type="InterPro" id="IPR013012">
    <property type="entry name" value="PTS_EIIB_3"/>
</dbReference>
<keyword evidence="3 9" id="KW-0762">Sugar transport</keyword>
<comment type="caution">
    <text evidence="9">The sequence shown here is derived from an EMBL/GenBank/DDBJ whole genome shotgun (WGS) entry which is preliminary data.</text>
</comment>
<keyword evidence="5" id="KW-0598">Phosphotransferase system</keyword>
<evidence type="ECO:0000256" key="3">
    <source>
        <dbReference type="ARBA" id="ARBA00022597"/>
    </source>
</evidence>
<evidence type="ECO:0000256" key="4">
    <source>
        <dbReference type="ARBA" id="ARBA00022679"/>
    </source>
</evidence>
<keyword evidence="10" id="KW-1185">Reference proteome</keyword>
<keyword evidence="4" id="KW-0808">Transferase</keyword>
<evidence type="ECO:0000256" key="6">
    <source>
        <dbReference type="ARBA" id="ARBA00022777"/>
    </source>
</evidence>
<reference evidence="9 10" key="1">
    <citation type="submission" date="2020-12" db="EMBL/GenBank/DDBJ databases">
        <title>Vagococcus allomyrinae sp. nov. and Enterococcus lavae sp. nov., isolated from the larvae of Allomyrina dichotoma.</title>
        <authorList>
            <person name="Lee S.D."/>
        </authorList>
    </citation>
    <scope>NUCLEOTIDE SEQUENCE [LARGE SCALE GENOMIC DNA]</scope>
    <source>
        <strain evidence="9 10">BWM-S5</strain>
    </source>
</reference>
<gene>
    <name evidence="9" type="ORF">I6N96_08420</name>
</gene>
<dbReference type="InterPro" id="IPR036095">
    <property type="entry name" value="PTS_EIIB-like_sf"/>
</dbReference>
<accession>A0ABS4CI88</accession>
<feature type="modified residue" description="Phosphocysteine; by EIIA" evidence="7">
    <location>
        <position position="7"/>
    </location>
</feature>
<evidence type="ECO:0000256" key="7">
    <source>
        <dbReference type="PROSITE-ProRule" id="PRU00423"/>
    </source>
</evidence>
<keyword evidence="2" id="KW-0597">Phosphoprotein</keyword>
<organism evidence="9 10">
    <name type="scientific">Enterococcus larvae</name>
    <dbReference type="NCBI Taxonomy" id="2794352"/>
    <lineage>
        <taxon>Bacteria</taxon>
        <taxon>Bacillati</taxon>
        <taxon>Bacillota</taxon>
        <taxon>Bacilli</taxon>
        <taxon>Lactobacillales</taxon>
        <taxon>Enterococcaceae</taxon>
        <taxon>Enterococcus</taxon>
    </lineage>
</organism>
<evidence type="ECO:0000313" key="9">
    <source>
        <dbReference type="EMBL" id="MBP1046307.1"/>
    </source>
</evidence>
<dbReference type="Pfam" id="PF02302">
    <property type="entry name" value="PTS_IIB"/>
    <property type="match status" value="1"/>
</dbReference>
<dbReference type="CDD" id="cd05564">
    <property type="entry name" value="PTS_IIB_chitobiose_lichenan"/>
    <property type="match status" value="1"/>
</dbReference>
<dbReference type="PANTHER" id="PTHR34581:SF2">
    <property type="entry name" value="PTS SYSTEM N,N'-DIACETYLCHITOBIOSE-SPECIFIC EIIB COMPONENT"/>
    <property type="match status" value="1"/>
</dbReference>